<dbReference type="Pfam" id="PF04389">
    <property type="entry name" value="Peptidase_M28"/>
    <property type="match status" value="1"/>
</dbReference>
<protein>
    <recommendedName>
        <fullName evidence="15">glutamate carboxypeptidase II</fullName>
        <ecNumber evidence="15">3.4.17.21</ecNumber>
    </recommendedName>
</protein>
<dbReference type="InterPro" id="IPR007365">
    <property type="entry name" value="TFR-like_dimer_dom"/>
</dbReference>
<evidence type="ECO:0000256" key="12">
    <source>
        <dbReference type="ARBA" id="ARBA00023180"/>
    </source>
</evidence>
<comment type="subcellular location">
    <subcellularLocation>
        <location evidence="14">Endomembrane system</location>
        <topology evidence="14">Single-pass type II membrane protein</topology>
    </subcellularLocation>
</comment>
<dbReference type="GO" id="GO:0012505">
    <property type="term" value="C:endomembrane system"/>
    <property type="evidence" value="ECO:0007669"/>
    <property type="project" value="UniProtKB-SubCell"/>
</dbReference>
<comment type="catalytic activity">
    <reaction evidence="13">
        <text>Release of an unsubstituted, C-terminal glutamyl residue, typically from Ac-Asp-Glu or folylpoly-gamma-glutamates.</text>
        <dbReference type="EC" id="3.4.17.21"/>
    </reaction>
</comment>
<reference evidence="18" key="2">
    <citation type="journal article" date="2022" name="Hortic Res">
        <title>The genome of Dioscorea zingiberensis sheds light on the biosynthesis, origin and evolution of the medicinally important diosgenin saponins.</title>
        <authorList>
            <person name="Li Y."/>
            <person name="Tan C."/>
            <person name="Li Z."/>
            <person name="Guo J."/>
            <person name="Li S."/>
            <person name="Chen X."/>
            <person name="Wang C."/>
            <person name="Dai X."/>
            <person name="Yang H."/>
            <person name="Song W."/>
            <person name="Hou L."/>
            <person name="Xu J."/>
            <person name="Tong Z."/>
            <person name="Xu A."/>
            <person name="Yuan X."/>
            <person name="Wang W."/>
            <person name="Yang Q."/>
            <person name="Chen L."/>
            <person name="Sun Z."/>
            <person name="Wang K."/>
            <person name="Pan B."/>
            <person name="Chen J."/>
            <person name="Bao Y."/>
            <person name="Liu F."/>
            <person name="Qi X."/>
            <person name="Gang D.R."/>
            <person name="Wen J."/>
            <person name="Li J."/>
        </authorList>
    </citation>
    <scope>NUCLEOTIDE SEQUENCE</scope>
    <source>
        <strain evidence="18">Dzin_1.0</strain>
    </source>
</reference>
<dbReference type="FunFam" id="3.40.630.10:FF:000164">
    <property type="entry name" value="Os01g0740650 protein"/>
    <property type="match status" value="1"/>
</dbReference>
<evidence type="ECO:0000259" key="16">
    <source>
        <dbReference type="Pfam" id="PF04253"/>
    </source>
</evidence>
<dbReference type="EMBL" id="JAGGNH010000002">
    <property type="protein sequence ID" value="KAJ0982596.1"/>
    <property type="molecule type" value="Genomic_DNA"/>
</dbReference>
<dbReference type="InterPro" id="IPR036757">
    <property type="entry name" value="TFR-like_dimer_dom_sf"/>
</dbReference>
<keyword evidence="19" id="KW-1185">Reference proteome</keyword>
<evidence type="ECO:0000256" key="7">
    <source>
        <dbReference type="ARBA" id="ARBA00022833"/>
    </source>
</evidence>
<comment type="cofactor">
    <cofactor evidence="1">
        <name>Zn(2+)</name>
        <dbReference type="ChEBI" id="CHEBI:29105"/>
    </cofactor>
</comment>
<evidence type="ECO:0000256" key="1">
    <source>
        <dbReference type="ARBA" id="ARBA00001947"/>
    </source>
</evidence>
<keyword evidence="12" id="KW-0325">Glycoprotein</keyword>
<evidence type="ECO:0000313" key="19">
    <source>
        <dbReference type="Proteomes" id="UP001085076"/>
    </source>
</evidence>
<keyword evidence="8" id="KW-0735">Signal-anchor</keyword>
<dbReference type="OrthoDB" id="5841748at2759"/>
<name>A0A9D5CZI0_9LILI</name>
<accession>A0A9D5CZI0</accession>
<feature type="domain" description="Transferrin receptor-like dimerisation" evidence="16">
    <location>
        <begin position="575"/>
        <end position="700"/>
    </location>
</feature>
<organism evidence="18 19">
    <name type="scientific">Dioscorea zingiberensis</name>
    <dbReference type="NCBI Taxonomy" id="325984"/>
    <lineage>
        <taxon>Eukaryota</taxon>
        <taxon>Viridiplantae</taxon>
        <taxon>Streptophyta</taxon>
        <taxon>Embryophyta</taxon>
        <taxon>Tracheophyta</taxon>
        <taxon>Spermatophyta</taxon>
        <taxon>Magnoliopsida</taxon>
        <taxon>Liliopsida</taxon>
        <taxon>Dioscoreales</taxon>
        <taxon>Dioscoreaceae</taxon>
        <taxon>Dioscorea</taxon>
    </lineage>
</organism>
<dbReference type="GO" id="GO:0004181">
    <property type="term" value="F:metallocarboxypeptidase activity"/>
    <property type="evidence" value="ECO:0007669"/>
    <property type="project" value="UniProtKB-EC"/>
</dbReference>
<dbReference type="GO" id="GO:0050793">
    <property type="term" value="P:regulation of developmental process"/>
    <property type="evidence" value="ECO:0007669"/>
    <property type="project" value="UniProtKB-ARBA"/>
</dbReference>
<reference evidence="18" key="1">
    <citation type="submission" date="2021-03" db="EMBL/GenBank/DDBJ databases">
        <authorList>
            <person name="Li Z."/>
            <person name="Yang C."/>
        </authorList>
    </citation>
    <scope>NUCLEOTIDE SEQUENCE</scope>
    <source>
        <strain evidence="18">Dzin_1.0</strain>
        <tissue evidence="18">Leaf</tissue>
    </source>
</reference>
<keyword evidence="9" id="KW-1133">Transmembrane helix</keyword>
<evidence type="ECO:0000256" key="8">
    <source>
        <dbReference type="ARBA" id="ARBA00022968"/>
    </source>
</evidence>
<evidence type="ECO:0000256" key="2">
    <source>
        <dbReference type="ARBA" id="ARBA00005634"/>
    </source>
</evidence>
<dbReference type="Gene3D" id="3.40.630.10">
    <property type="entry name" value="Zn peptidases"/>
    <property type="match status" value="1"/>
</dbReference>
<keyword evidence="6" id="KW-0378">Hydrolase</keyword>
<keyword evidence="10" id="KW-0482">Metalloprotease</keyword>
<dbReference type="EC" id="3.4.17.21" evidence="15"/>
<keyword evidence="4" id="KW-0812">Transmembrane</keyword>
<keyword evidence="11" id="KW-0472">Membrane</keyword>
<dbReference type="InterPro" id="IPR039373">
    <property type="entry name" value="Peptidase_M28B"/>
</dbReference>
<evidence type="ECO:0000256" key="14">
    <source>
        <dbReference type="ARBA" id="ARBA00060399"/>
    </source>
</evidence>
<comment type="caution">
    <text evidence="18">The sequence shown here is derived from an EMBL/GenBank/DDBJ whole genome shotgun (WGS) entry which is preliminary data.</text>
</comment>
<keyword evidence="5" id="KW-0479">Metal-binding</keyword>
<keyword evidence="3" id="KW-0645">Protease</keyword>
<evidence type="ECO:0000256" key="13">
    <source>
        <dbReference type="ARBA" id="ARBA00052003"/>
    </source>
</evidence>
<dbReference type="Gene3D" id="3.50.30.30">
    <property type="match status" value="1"/>
</dbReference>
<proteinExistence type="inferred from homology"/>
<dbReference type="SUPFAM" id="SSF52025">
    <property type="entry name" value="PA domain"/>
    <property type="match status" value="1"/>
</dbReference>
<sequence length="708" mass="77639">MPPFFTSKRFKTQALLSVFLLVSFLFLLFYTLYRIPSPSHTAPSRSRNDPAAAAHRRFLSLSAGANATIAAHLRELTRNPHLAGTPAASTVAAYVLSHFRVAGLETLTREYFPLLSYPAAASLSLLSAGGDLIKAFSLSEPADPEARTVPPYHAYSPTGSALAPAVYVGYGREEDYNELDRMGVSVRGCVAVVRSGRGYRGAAVERAALKGATAVVMFGTSGGGGVERGMVMLRGVGDPLTPGWAAEGGAGEGERLGFEDEEVRRRFPPIPSMPVAAATAAEILRTLGGPAVPREWREGLRLDASGVGPGPTLVNFTYQEDRRLAKIQNVFGLIMGREEPDRFVILGNHRDAWTYGAVDPNSGTAAMLDVARRLGILLRSGWRPRRTIVLCSWDAEEFGMIGSTEWVEQNLGNLGFKAVAYLNVDCAVQGPGFFAGATPQMDDLLFEVTKQIKDPDLEHKSVYETWVEENGGISIERLARADSDFSAFLHHAGVSAVDLYFGKASPVYHTTLDSFIWMEKHGDPLFHRHVTVAEIWGLLGLRLADDAVLPFSYLSYAGQLQDHTSALGALLDDGVSLQLINRSILELTAAANEVQEAVEKLREGETDDDHFGELQRRAFNDRLMLAERCFLEEEGLKRRRWFKHVVYAPPEDYECKLSFFPGIADALSQSKKISSMEATREVQHEVWRVARAIQRAASALRGHIAWSK</sequence>
<dbReference type="Gene3D" id="1.20.930.40">
    <property type="entry name" value="Transferrin receptor-like, dimerisation domain"/>
    <property type="match status" value="1"/>
</dbReference>
<dbReference type="SUPFAM" id="SSF47672">
    <property type="entry name" value="Transferrin receptor-like dimerisation domain"/>
    <property type="match status" value="1"/>
</dbReference>
<dbReference type="AlphaFoldDB" id="A0A9D5CZI0"/>
<comment type="similarity">
    <text evidence="2">Belongs to the peptidase M28 family. M28B subfamily.</text>
</comment>
<dbReference type="Pfam" id="PF04253">
    <property type="entry name" value="TFR_dimer"/>
    <property type="match status" value="1"/>
</dbReference>
<dbReference type="GO" id="GO:0046872">
    <property type="term" value="F:metal ion binding"/>
    <property type="evidence" value="ECO:0007669"/>
    <property type="project" value="UniProtKB-KW"/>
</dbReference>
<evidence type="ECO:0000256" key="15">
    <source>
        <dbReference type="ARBA" id="ARBA00066561"/>
    </source>
</evidence>
<dbReference type="PANTHER" id="PTHR10404">
    <property type="entry name" value="N-ACETYLATED-ALPHA-LINKED ACIDIC DIPEPTIDASE"/>
    <property type="match status" value="1"/>
</dbReference>
<evidence type="ECO:0000256" key="9">
    <source>
        <dbReference type="ARBA" id="ARBA00022989"/>
    </source>
</evidence>
<dbReference type="InterPro" id="IPR007484">
    <property type="entry name" value="Peptidase_M28"/>
</dbReference>
<dbReference type="CDD" id="cd08022">
    <property type="entry name" value="M28_PSMA_like"/>
    <property type="match status" value="1"/>
</dbReference>
<evidence type="ECO:0000259" key="17">
    <source>
        <dbReference type="Pfam" id="PF04389"/>
    </source>
</evidence>
<dbReference type="PANTHER" id="PTHR10404:SF75">
    <property type="entry name" value="GLUTAMATE CARBOXYPEPTIDASE AMP1-RELATED"/>
    <property type="match status" value="1"/>
</dbReference>
<dbReference type="SUPFAM" id="SSF53187">
    <property type="entry name" value="Zn-dependent exopeptidases"/>
    <property type="match status" value="1"/>
</dbReference>
<gene>
    <name evidence="18" type="ORF">J5N97_010851</name>
</gene>
<keyword evidence="7" id="KW-0862">Zinc</keyword>
<dbReference type="GO" id="GO:0010073">
    <property type="term" value="P:meristem maintenance"/>
    <property type="evidence" value="ECO:0007669"/>
    <property type="project" value="UniProtKB-ARBA"/>
</dbReference>
<evidence type="ECO:0000256" key="5">
    <source>
        <dbReference type="ARBA" id="ARBA00022723"/>
    </source>
</evidence>
<evidence type="ECO:0000256" key="3">
    <source>
        <dbReference type="ARBA" id="ARBA00022670"/>
    </source>
</evidence>
<evidence type="ECO:0000256" key="11">
    <source>
        <dbReference type="ARBA" id="ARBA00023136"/>
    </source>
</evidence>
<dbReference type="InterPro" id="IPR046450">
    <property type="entry name" value="PA_dom_sf"/>
</dbReference>
<dbReference type="GO" id="GO:0006508">
    <property type="term" value="P:proteolysis"/>
    <property type="evidence" value="ECO:0007669"/>
    <property type="project" value="UniProtKB-KW"/>
</dbReference>
<evidence type="ECO:0000313" key="18">
    <source>
        <dbReference type="EMBL" id="KAJ0982596.1"/>
    </source>
</evidence>
<feature type="domain" description="Peptidase M28" evidence="17">
    <location>
        <begin position="329"/>
        <end position="515"/>
    </location>
</feature>
<evidence type="ECO:0000256" key="10">
    <source>
        <dbReference type="ARBA" id="ARBA00023049"/>
    </source>
</evidence>
<dbReference type="FunFam" id="1.20.930.40:FF:000001">
    <property type="entry name" value="N-acetylated-alpha-linked acidic dipeptidase 2"/>
    <property type="match status" value="1"/>
</dbReference>
<evidence type="ECO:0000256" key="6">
    <source>
        <dbReference type="ARBA" id="ARBA00022801"/>
    </source>
</evidence>
<evidence type="ECO:0000256" key="4">
    <source>
        <dbReference type="ARBA" id="ARBA00022692"/>
    </source>
</evidence>
<dbReference type="Proteomes" id="UP001085076">
    <property type="component" value="Miscellaneous, Linkage group lg02"/>
</dbReference>